<dbReference type="EMBL" id="PEOG01000011">
    <property type="protein sequence ID" value="PIM54331.1"/>
    <property type="molecule type" value="Genomic_DNA"/>
</dbReference>
<comment type="caution">
    <text evidence="3">The sequence shown here is derived from an EMBL/GenBank/DDBJ whole genome shotgun (WGS) entry which is preliminary data.</text>
</comment>
<organism evidence="3 4">
    <name type="scientific">Roseateles chitinivorans</name>
    <dbReference type="NCBI Taxonomy" id="2917965"/>
    <lineage>
        <taxon>Bacteria</taxon>
        <taxon>Pseudomonadati</taxon>
        <taxon>Pseudomonadota</taxon>
        <taxon>Betaproteobacteria</taxon>
        <taxon>Burkholderiales</taxon>
        <taxon>Sphaerotilaceae</taxon>
        <taxon>Roseateles</taxon>
    </lineage>
</organism>
<keyword evidence="1" id="KW-0732">Signal</keyword>
<evidence type="ECO:0000259" key="2">
    <source>
        <dbReference type="Pfam" id="PF13449"/>
    </source>
</evidence>
<sequence>MKKTTARSVPRLRRLGRTLMTLTAMAALSACNTKDNDGYDIPAIVQPMQARLVDAPVEGVSYLATPSGISGKTGANGVFTCKAGDTVSFNVGGVVVGSAACAATVAAADLAGTGTLSDVKLQNRLVFLQALDDDDDPTNGIRITAAVHDALTKTLDFTLAAADFDKAFAALLPAGQNDAYGQPYTGRTMSAGRRAAAVDHYESTMATLLGKTETSSATQDSAGGAVAITKFQIRAADSQYVSYEGSNADAKRDFPKGFYPAVGSGLVYKGKNADGALEFWGITDRGPNGDSPSAPRPDTGAVATTKMFPAPSFAPSIGAITLGKDGAVIASLHPLKNPDGSKVSGRPLPFGAIGNSAEVPLSDALRFDQTKGNFDANGLDSETLVYDAAGKAFWTSDEYGPFIVKIDAASFQIVKRYAPGTAAGSLPEVLKHRRPNRGMEGLTMDAATGKLHGFLQSPIDPVDAAGKSIEVVDSSDLDQDGKTTDKVKVRDFAQFARWIEFDPKTETSRLYAYPLSYPLAAKGEKWDRNRTGSAKLGDLVSLGNGKFIVIEQGADSTGAVRNFLMLVELPAGATDIAAIGPELERNSIDGVTAAAVSWSKVVKLRKTVLLDLNAAGWKAEKAEGLAVVDGNTLALINDNDFGLKSTLVDAKGKLLAGDPTECTVDANGVILQDGSCAAGAATARVTRGNEVDRLTHLWLFKFPKALSSFSAP</sequence>
<evidence type="ECO:0000256" key="1">
    <source>
        <dbReference type="SAM" id="SignalP"/>
    </source>
</evidence>
<dbReference type="PANTHER" id="PTHR37957:SF1">
    <property type="entry name" value="PHYTASE-LIKE DOMAIN-CONTAINING PROTEIN"/>
    <property type="match status" value="1"/>
</dbReference>
<evidence type="ECO:0000313" key="3">
    <source>
        <dbReference type="EMBL" id="PIM54331.1"/>
    </source>
</evidence>
<feature type="chain" id="PRO_5013836234" description="Phytase-like domain-containing protein" evidence="1">
    <location>
        <begin position="27"/>
        <end position="712"/>
    </location>
</feature>
<dbReference type="Pfam" id="PF13449">
    <property type="entry name" value="Phytase-like"/>
    <property type="match status" value="1"/>
</dbReference>
<name>A0A2G9CD30_9BURK</name>
<gene>
    <name evidence="3" type="ORF">CS062_05345</name>
</gene>
<dbReference type="InterPro" id="IPR027372">
    <property type="entry name" value="Phytase-like_dom"/>
</dbReference>
<dbReference type="OrthoDB" id="384721at2"/>
<dbReference type="PANTHER" id="PTHR37957">
    <property type="entry name" value="BLR7070 PROTEIN"/>
    <property type="match status" value="1"/>
</dbReference>
<dbReference type="AlphaFoldDB" id="A0A2G9CD30"/>
<feature type="domain" description="Phytase-like" evidence="2">
    <location>
        <begin position="264"/>
        <end position="641"/>
    </location>
</feature>
<keyword evidence="4" id="KW-1185">Reference proteome</keyword>
<dbReference type="Proteomes" id="UP000231501">
    <property type="component" value="Unassembled WGS sequence"/>
</dbReference>
<protein>
    <recommendedName>
        <fullName evidence="2">Phytase-like domain-containing protein</fullName>
    </recommendedName>
</protein>
<proteinExistence type="predicted"/>
<reference evidence="3 4" key="1">
    <citation type="submission" date="2017-11" db="EMBL/GenBank/DDBJ databases">
        <title>Draft genome sequence of Mitsuaria sp. HWN-4.</title>
        <authorList>
            <person name="Gundlapally S.R."/>
        </authorList>
    </citation>
    <scope>NUCLEOTIDE SEQUENCE [LARGE SCALE GENOMIC DNA]</scope>
    <source>
        <strain evidence="3 4">HWN-4</strain>
    </source>
</reference>
<evidence type="ECO:0000313" key="4">
    <source>
        <dbReference type="Proteomes" id="UP000231501"/>
    </source>
</evidence>
<dbReference type="RefSeq" id="WP_099860416.1">
    <property type="nucleotide sequence ID" value="NZ_PEOG01000011.1"/>
</dbReference>
<accession>A0A2G9CD30</accession>
<feature type="signal peptide" evidence="1">
    <location>
        <begin position="1"/>
        <end position="26"/>
    </location>
</feature>
<dbReference type="PROSITE" id="PS51257">
    <property type="entry name" value="PROKAR_LIPOPROTEIN"/>
    <property type="match status" value="1"/>
</dbReference>